<evidence type="ECO:0000256" key="2">
    <source>
        <dbReference type="ARBA" id="ARBA00022801"/>
    </source>
</evidence>
<dbReference type="AlphaFoldDB" id="W1PNI8"/>
<evidence type="ECO:0000256" key="6">
    <source>
        <dbReference type="RuleBase" id="RU004468"/>
    </source>
</evidence>
<accession>W1PNI8</accession>
<dbReference type="KEGG" id="atr:18437422"/>
<dbReference type="OMA" id="YVTQYAS"/>
<evidence type="ECO:0000256" key="4">
    <source>
        <dbReference type="PROSITE-ProRule" id="PRU10055"/>
    </source>
</evidence>
<keyword evidence="7" id="KW-0732">Signal</keyword>
<dbReference type="FunFam" id="3.20.20.80:FF:000020">
    <property type="entry name" value="Beta-glucosidase 12"/>
    <property type="match status" value="1"/>
</dbReference>
<dbReference type="InterPro" id="IPR017853">
    <property type="entry name" value="GH"/>
</dbReference>
<protein>
    <recommendedName>
        <fullName evidence="10">Beta-glucosidase</fullName>
    </recommendedName>
</protein>
<evidence type="ECO:0000313" key="9">
    <source>
        <dbReference type="Proteomes" id="UP000017836"/>
    </source>
</evidence>
<dbReference type="EMBL" id="KI393016">
    <property type="protein sequence ID" value="ERN09276.1"/>
    <property type="molecule type" value="Genomic_DNA"/>
</dbReference>
<dbReference type="PROSITE" id="PS00653">
    <property type="entry name" value="GLYCOSYL_HYDROL_F1_2"/>
    <property type="match status" value="1"/>
</dbReference>
<evidence type="ECO:0000256" key="7">
    <source>
        <dbReference type="SAM" id="SignalP"/>
    </source>
</evidence>
<dbReference type="Proteomes" id="UP000017836">
    <property type="component" value="Unassembled WGS sequence"/>
</dbReference>
<name>W1PNI8_AMBTC</name>
<dbReference type="SUPFAM" id="SSF51445">
    <property type="entry name" value="(Trans)glycosidases"/>
    <property type="match status" value="1"/>
</dbReference>
<dbReference type="Gramene" id="ERN09276">
    <property type="protein sequence ID" value="ERN09276"/>
    <property type="gene ID" value="AMTR_s00149p00062780"/>
</dbReference>
<dbReference type="Gene3D" id="3.20.20.80">
    <property type="entry name" value="Glycosidases"/>
    <property type="match status" value="1"/>
</dbReference>
<reference evidence="9" key="1">
    <citation type="journal article" date="2013" name="Science">
        <title>The Amborella genome and the evolution of flowering plants.</title>
        <authorList>
            <consortium name="Amborella Genome Project"/>
        </authorList>
    </citation>
    <scope>NUCLEOTIDE SEQUENCE [LARGE SCALE GENOMIC DNA]</scope>
</reference>
<organism evidence="8 9">
    <name type="scientific">Amborella trichopoda</name>
    <dbReference type="NCBI Taxonomy" id="13333"/>
    <lineage>
        <taxon>Eukaryota</taxon>
        <taxon>Viridiplantae</taxon>
        <taxon>Streptophyta</taxon>
        <taxon>Embryophyta</taxon>
        <taxon>Tracheophyta</taxon>
        <taxon>Spermatophyta</taxon>
        <taxon>Magnoliopsida</taxon>
        <taxon>Amborellales</taxon>
        <taxon>Amborellaceae</taxon>
        <taxon>Amborella</taxon>
    </lineage>
</organism>
<dbReference type="PANTHER" id="PTHR10353">
    <property type="entry name" value="GLYCOSYL HYDROLASE"/>
    <property type="match status" value="1"/>
</dbReference>
<dbReference type="GO" id="GO:0005975">
    <property type="term" value="P:carbohydrate metabolic process"/>
    <property type="evidence" value="ECO:0007669"/>
    <property type="project" value="InterPro"/>
</dbReference>
<keyword evidence="3 6" id="KW-0326">Glycosidase</keyword>
<dbReference type="HOGENOM" id="CLU_001859_1_0_1"/>
<comment type="similarity">
    <text evidence="1 5">Belongs to the glycosyl hydrolase 1 family.</text>
</comment>
<evidence type="ECO:0000256" key="3">
    <source>
        <dbReference type="ARBA" id="ARBA00023295"/>
    </source>
</evidence>
<evidence type="ECO:0000313" key="8">
    <source>
        <dbReference type="EMBL" id="ERN09276.1"/>
    </source>
</evidence>
<gene>
    <name evidence="8" type="ORF">AMTR_s00149p00062780</name>
</gene>
<feature type="signal peptide" evidence="7">
    <location>
        <begin position="1"/>
        <end position="21"/>
    </location>
</feature>
<keyword evidence="2 6" id="KW-0378">Hydrolase</keyword>
<sequence length="520" mass="59254">MTAVGAVTLGLLHVLVSFAAGFRPLSGIWNTKILLRADFPNEFIFGAGTSAYQVEGGSREGGRGTSIWDTFTHEHPDKIEDGSNGDVALDSYHRYKEDVKLVKEMGLDSYRFSISWPRILPKGNLRGGINMEGITYYNNLINELIDNGIKPFVTLFHWDLPQALEDEYGGFLSSKIVVDFEKYADICFQEFGDRVKHWVTINEPWSFSAMGYDKGETAPGHCSPSKGNCSNGNSSTEPYQVAHNMLLAHVAAFNLYIAKYKEAQKGIIGITLNSNWYLPFSDSNDDQTAARRAIDFNIGWFMDPLTRGDYPSSMRNIVGERLPKFTKNQSHNLRGSYDFIGINYYTTCYAANIPDPSTTVSYWDDFHVDQRVEKNGIPIGPKGGSFWLYSYPPGIKELLVYVTEKYNNPVMYITENGINEYSNESMPLELSLHDTMRVEYHHSHLLYVRDAMREGVKLKGYYFWSLVDNFEWFNGYRLRFGLHYVDYKDNLKRHPKLSAHLFSSFLRGRVFPLGYPISTA</sequence>
<feature type="active site" description="Nucleophile" evidence="4">
    <location>
        <position position="415"/>
    </location>
</feature>
<dbReference type="PRINTS" id="PR00131">
    <property type="entry name" value="GLHYDRLASE1"/>
</dbReference>
<proteinExistence type="inferred from homology"/>
<evidence type="ECO:0000256" key="1">
    <source>
        <dbReference type="ARBA" id="ARBA00010838"/>
    </source>
</evidence>
<dbReference type="GO" id="GO:0008422">
    <property type="term" value="F:beta-glucosidase activity"/>
    <property type="evidence" value="ECO:0000318"/>
    <property type="project" value="GO_Central"/>
</dbReference>
<evidence type="ECO:0000256" key="5">
    <source>
        <dbReference type="RuleBase" id="RU003690"/>
    </source>
</evidence>
<keyword evidence="9" id="KW-1185">Reference proteome</keyword>
<dbReference type="eggNOG" id="KOG0626">
    <property type="taxonomic scope" value="Eukaryota"/>
</dbReference>
<dbReference type="InterPro" id="IPR033132">
    <property type="entry name" value="GH_1_N_CS"/>
</dbReference>
<dbReference type="PANTHER" id="PTHR10353:SF137">
    <property type="entry name" value="MYROSINASE 3-RELATED"/>
    <property type="match status" value="1"/>
</dbReference>
<dbReference type="PROSITE" id="PS00572">
    <property type="entry name" value="GLYCOSYL_HYDROL_F1_1"/>
    <property type="match status" value="1"/>
</dbReference>
<dbReference type="OrthoDB" id="65569at2759"/>
<dbReference type="InterPro" id="IPR001360">
    <property type="entry name" value="Glyco_hydro_1"/>
</dbReference>
<dbReference type="InterPro" id="IPR018120">
    <property type="entry name" value="Glyco_hydro_1_AS"/>
</dbReference>
<dbReference type="Pfam" id="PF00232">
    <property type="entry name" value="Glyco_hydro_1"/>
    <property type="match status" value="1"/>
</dbReference>
<evidence type="ECO:0008006" key="10">
    <source>
        <dbReference type="Google" id="ProtNLM"/>
    </source>
</evidence>
<feature type="chain" id="PRO_5004807670" description="Beta-glucosidase" evidence="7">
    <location>
        <begin position="22"/>
        <end position="520"/>
    </location>
</feature>